<name>A0A2T5GEX0_HYDSH</name>
<proteinExistence type="predicted"/>
<reference evidence="1 2" key="1">
    <citation type="submission" date="2017-08" db="EMBL/GenBank/DDBJ databases">
        <title>Burning lignite coal seam in the remote Altai Mountains harbors a hydrogen-driven thermophilic microbial community.</title>
        <authorList>
            <person name="Kadnikov V.V."/>
            <person name="Mardanov A.V."/>
            <person name="Ivasenko D."/>
            <person name="Beletsky A.V."/>
            <person name="Karnachuk O.V."/>
            <person name="Ravin N.V."/>
        </authorList>
    </citation>
    <scope>NUCLEOTIDE SEQUENCE [LARGE SCALE GENOMIC DNA]</scope>
    <source>
        <strain evidence="1">AL33</strain>
    </source>
</reference>
<dbReference type="Proteomes" id="UP000244180">
    <property type="component" value="Unassembled WGS sequence"/>
</dbReference>
<organism evidence="1 2">
    <name type="scientific">Hydrogenibacillus schlegelii</name>
    <name type="common">Bacillus schlegelii</name>
    <dbReference type="NCBI Taxonomy" id="1484"/>
    <lineage>
        <taxon>Bacteria</taxon>
        <taxon>Bacillati</taxon>
        <taxon>Bacillota</taxon>
        <taxon>Bacilli</taxon>
        <taxon>Bacillales</taxon>
        <taxon>Bacillales Family X. Incertae Sedis</taxon>
        <taxon>Hydrogenibacillus</taxon>
    </lineage>
</organism>
<gene>
    <name evidence="1" type="ORF">HSCHL_2320</name>
</gene>
<accession>A0A2T5GEX0</accession>
<comment type="caution">
    <text evidence="1">The sequence shown here is derived from an EMBL/GenBank/DDBJ whole genome shotgun (WGS) entry which is preliminary data.</text>
</comment>
<dbReference type="EMBL" id="PEBV01000002">
    <property type="protein sequence ID" value="PTQ54729.1"/>
    <property type="molecule type" value="Genomic_DNA"/>
</dbReference>
<evidence type="ECO:0000313" key="2">
    <source>
        <dbReference type="Proteomes" id="UP000244180"/>
    </source>
</evidence>
<protein>
    <submittedName>
        <fullName evidence="1">Uncharacterized protein</fullName>
    </submittedName>
</protein>
<dbReference type="AlphaFoldDB" id="A0A2T5GEX0"/>
<evidence type="ECO:0000313" key="1">
    <source>
        <dbReference type="EMBL" id="PTQ54729.1"/>
    </source>
</evidence>
<sequence length="37" mass="4262">MFGALGPVALFILMEEISGHNRFRRPGQNMQRTNMLQ</sequence>